<evidence type="ECO:0000256" key="1">
    <source>
        <dbReference type="SAM" id="MobiDB-lite"/>
    </source>
</evidence>
<name>A0A811SGW1_9POAL</name>
<feature type="compositionally biased region" description="Pro residues" evidence="1">
    <location>
        <begin position="12"/>
        <end position="23"/>
    </location>
</feature>
<proteinExistence type="predicted"/>
<gene>
    <name evidence="2" type="ORF">NCGR_LOCUS64990</name>
</gene>
<evidence type="ECO:0000313" key="3">
    <source>
        <dbReference type="Proteomes" id="UP000604825"/>
    </source>
</evidence>
<dbReference type="EMBL" id="CAJGYO010000087">
    <property type="protein sequence ID" value="CAD6340892.1"/>
    <property type="molecule type" value="Genomic_DNA"/>
</dbReference>
<feature type="compositionally biased region" description="Polar residues" evidence="1">
    <location>
        <begin position="1"/>
        <end position="11"/>
    </location>
</feature>
<keyword evidence="3" id="KW-1185">Reference proteome</keyword>
<accession>A0A811SGW1</accession>
<comment type="caution">
    <text evidence="2">The sequence shown here is derived from an EMBL/GenBank/DDBJ whole genome shotgun (WGS) entry which is preliminary data.</text>
</comment>
<dbReference type="AlphaFoldDB" id="A0A811SGW1"/>
<organism evidence="2 3">
    <name type="scientific">Miscanthus lutarioriparius</name>
    <dbReference type="NCBI Taxonomy" id="422564"/>
    <lineage>
        <taxon>Eukaryota</taxon>
        <taxon>Viridiplantae</taxon>
        <taxon>Streptophyta</taxon>
        <taxon>Embryophyta</taxon>
        <taxon>Tracheophyta</taxon>
        <taxon>Spermatophyta</taxon>
        <taxon>Magnoliopsida</taxon>
        <taxon>Liliopsida</taxon>
        <taxon>Poales</taxon>
        <taxon>Poaceae</taxon>
        <taxon>PACMAD clade</taxon>
        <taxon>Panicoideae</taxon>
        <taxon>Andropogonodae</taxon>
        <taxon>Andropogoneae</taxon>
        <taxon>Saccharinae</taxon>
        <taxon>Miscanthus</taxon>
    </lineage>
</organism>
<evidence type="ECO:0000313" key="2">
    <source>
        <dbReference type="EMBL" id="CAD6340892.1"/>
    </source>
</evidence>
<protein>
    <submittedName>
        <fullName evidence="2">Uncharacterized protein</fullName>
    </submittedName>
</protein>
<sequence>MDAGECSTSTKPPQPLAASPPSPSVWVRLAVPADSACPVVEVAEDDSVVCSLVAPPACGGGGEEVAWCEIRRNAGDASSATIRNLR</sequence>
<dbReference type="Proteomes" id="UP000604825">
    <property type="component" value="Unassembled WGS sequence"/>
</dbReference>
<feature type="region of interest" description="Disordered" evidence="1">
    <location>
        <begin position="1"/>
        <end position="23"/>
    </location>
</feature>
<reference evidence="2" key="1">
    <citation type="submission" date="2020-10" db="EMBL/GenBank/DDBJ databases">
        <authorList>
            <person name="Han B."/>
            <person name="Lu T."/>
            <person name="Zhao Q."/>
            <person name="Huang X."/>
            <person name="Zhao Y."/>
        </authorList>
    </citation>
    <scope>NUCLEOTIDE SEQUENCE</scope>
</reference>